<evidence type="ECO:0000256" key="1">
    <source>
        <dbReference type="SAM" id="Phobius"/>
    </source>
</evidence>
<dbReference type="RefSeq" id="XP_003870742.1">
    <property type="nucleotide sequence ID" value="XM_003870693.1"/>
</dbReference>
<keyword evidence="3" id="KW-1185">Reference proteome</keyword>
<keyword evidence="1" id="KW-1133">Transmembrane helix</keyword>
<dbReference type="GeneID" id="14541730"/>
<sequence>MSHHNSNPVKAKINHYQQFLKKRSFNPEPRPHLQYIKLSVKEPQYIYKHHDQAYLKLGASDRFNFDDHHNLVSPLIAFNNSLISHSFYILMTLILVLIVSAVISFGVREYLLFQKAKKESEKNDELKLKQWSQTEDQEAQKITINGGDLSSLEKVIQKQEPLGLVPNIKDESGLTKFANDTPTTDNREWGLQQKYALTSAAISLDGTGSERRHKDQVSGFSDKSISKYAKNSSPLVSSFKDDRIRYTIAELHSLNTSKLNSDVIHKAPEGIRRIPISRLVTCSVVIPTTRFEHAWEANKTLMEISKSLNESELKAEKVLAAFKLVSIGKQTEFFENPNLFLGYFNTCIEDLVHTCILFDLWSYCSATLTVQLLECMLIYCWSHARYQVQTPRRLSMEQQFVKWNGRQPPIQSQMSILHVLFNLFLGLKTAIALPEDVAKENELKLGLVIRELIKKSVCNDYIQILPMIARASEASSNNRSKLFFYEMTKLLVSNHRNCCVNVYLKDSNFELKSLLKKGLSNLESDPIYKRSKEILGLILECGKEAEIWQLEVLDSESHLPSSLPLSSEYTERLFVQERKS</sequence>
<proteinExistence type="predicted"/>
<reference evidence="2 3" key="1">
    <citation type="journal article" date="2012" name="PLoS ONE">
        <title>Sequence and analysis of the genome of the pathogenic yeast Candida orthopsilosis.</title>
        <authorList>
            <person name="Riccombeni A."/>
            <person name="Vidanes G."/>
            <person name="Proux-Wera E."/>
            <person name="Wolfe K.H."/>
            <person name="Butler G."/>
        </authorList>
    </citation>
    <scope>NUCLEOTIDE SEQUENCE [LARGE SCALE GENOMIC DNA]</scope>
    <source>
        <strain evidence="2 3">Co 90-125</strain>
    </source>
</reference>
<feature type="transmembrane region" description="Helical" evidence="1">
    <location>
        <begin position="87"/>
        <end position="107"/>
    </location>
</feature>
<evidence type="ECO:0000313" key="3">
    <source>
        <dbReference type="Proteomes" id="UP000005018"/>
    </source>
</evidence>
<organism evidence="2 3">
    <name type="scientific">Candida orthopsilosis (strain 90-125)</name>
    <name type="common">Yeast</name>
    <dbReference type="NCBI Taxonomy" id="1136231"/>
    <lineage>
        <taxon>Eukaryota</taxon>
        <taxon>Fungi</taxon>
        <taxon>Dikarya</taxon>
        <taxon>Ascomycota</taxon>
        <taxon>Saccharomycotina</taxon>
        <taxon>Pichiomycetes</taxon>
        <taxon>Debaryomycetaceae</taxon>
        <taxon>Candida/Lodderomyces clade</taxon>
        <taxon>Candida</taxon>
    </lineage>
</organism>
<evidence type="ECO:0000313" key="2">
    <source>
        <dbReference type="EMBL" id="CCG24614.1"/>
    </source>
</evidence>
<keyword evidence="1" id="KW-0812">Transmembrane</keyword>
<dbReference type="KEGG" id="cot:CORT_0F03900"/>
<dbReference type="AlphaFoldDB" id="H8X9E8"/>
<dbReference type="OrthoDB" id="4092221at2759"/>
<protein>
    <submittedName>
        <fullName evidence="2">Uncharacterized protein</fullName>
    </submittedName>
</protein>
<accession>H8X9E8</accession>
<gene>
    <name evidence="2" type="ORF">CORT_0F03900</name>
</gene>
<keyword evidence="1" id="KW-0472">Membrane</keyword>
<dbReference type="EMBL" id="HE681724">
    <property type="protein sequence ID" value="CCG24614.1"/>
    <property type="molecule type" value="Genomic_DNA"/>
</dbReference>
<dbReference type="HOGENOM" id="CLU_392311_0_0_1"/>
<dbReference type="eggNOG" id="ENOG502SR5S">
    <property type="taxonomic scope" value="Eukaryota"/>
</dbReference>
<name>H8X9E8_CANO9</name>
<dbReference type="Proteomes" id="UP000005018">
    <property type="component" value="Chromosome 6"/>
</dbReference>